<dbReference type="SUPFAM" id="SSF53850">
    <property type="entry name" value="Periplasmic binding protein-like II"/>
    <property type="match status" value="1"/>
</dbReference>
<evidence type="ECO:0000313" key="1">
    <source>
        <dbReference type="EMBL" id="NEE03338.1"/>
    </source>
</evidence>
<dbReference type="PANTHER" id="PTHR43649">
    <property type="entry name" value="ARABINOSE-BINDING PROTEIN-RELATED"/>
    <property type="match status" value="1"/>
</dbReference>
<gene>
    <name evidence="1" type="ORF">G1H10_24530</name>
</gene>
<sequence>MRNGTGNLARQGLTRRTFLQGSAATGVTALAGGSVLAGCGDDEGSTREGTEEYDQAGIDWRAAEGQTINVAVIPATYFGNLLELIPEFEELTGISVNSEEIPPGEIRAEVIRDLSTGAGNYHTHAADPMYYPLYVANGWVDALEPYLDDQDLTNPEWFAHEDIFQMWREATQIDGVTYGIPYDGEVTVQVYRTDLFDEHGLKPAETFDEFRSNAEAMHVPDDRLWGAALRGFPGAGQNMYIYPSLFRAFGGEWFDDGGNPTVNSDAGVAALEYYVSLLNDLAPDGVVNWNWPDIADAFAIGTLGSYIDAHSSAAVLQDEETSVVADSLGFARWPAGPDGRRVTSIWNWSFPINAAVSDDDKRATWLFIQWATSRETQVRTSYAFAGETKRSGVNRESIWDEDEHREAVDAGEGFIDAALTSLQEDTDLDWRPRVPEWPAIGDELAVLIQEALTGQVTPEQAMEQANNQIERILES</sequence>
<dbReference type="InterPro" id="IPR019546">
    <property type="entry name" value="TAT_signal_bac_arc"/>
</dbReference>
<dbReference type="Pfam" id="PF01547">
    <property type="entry name" value="SBP_bac_1"/>
    <property type="match status" value="1"/>
</dbReference>
<dbReference type="NCBIfam" id="TIGR01409">
    <property type="entry name" value="TAT_signal_seq"/>
    <property type="match status" value="1"/>
</dbReference>
<dbReference type="CDD" id="cd13585">
    <property type="entry name" value="PBP2_TMBP_like"/>
    <property type="match status" value="1"/>
</dbReference>
<dbReference type="InterPro" id="IPR006311">
    <property type="entry name" value="TAT_signal"/>
</dbReference>
<dbReference type="PROSITE" id="PS51318">
    <property type="entry name" value="TAT"/>
    <property type="match status" value="1"/>
</dbReference>
<comment type="caution">
    <text evidence="1">The sequence shown here is derived from an EMBL/GenBank/DDBJ whole genome shotgun (WGS) entry which is preliminary data.</text>
</comment>
<dbReference type="Proteomes" id="UP000475214">
    <property type="component" value="Unassembled WGS sequence"/>
</dbReference>
<dbReference type="AlphaFoldDB" id="A0A6L9SFF0"/>
<protein>
    <submittedName>
        <fullName evidence="1">Sugar ABC transporter substrate-binding protein</fullName>
    </submittedName>
</protein>
<reference evidence="1 2" key="1">
    <citation type="submission" date="2020-02" db="EMBL/GenBank/DDBJ databases">
        <authorList>
            <person name="Li X.-J."/>
            <person name="Han X.-M."/>
        </authorList>
    </citation>
    <scope>NUCLEOTIDE SEQUENCE [LARGE SCALE GENOMIC DNA]</scope>
    <source>
        <strain evidence="1 2">CCTCC AB 2017055</strain>
    </source>
</reference>
<dbReference type="RefSeq" id="WP_163742923.1">
    <property type="nucleotide sequence ID" value="NZ_JAAGOA010000021.1"/>
</dbReference>
<name>A0A6L9SFF0_9ACTN</name>
<accession>A0A6L9SFF0</accession>
<keyword evidence="2" id="KW-1185">Reference proteome</keyword>
<organism evidence="1 2">
    <name type="scientific">Phytoactinopolyspora halotolerans</name>
    <dbReference type="NCBI Taxonomy" id="1981512"/>
    <lineage>
        <taxon>Bacteria</taxon>
        <taxon>Bacillati</taxon>
        <taxon>Actinomycetota</taxon>
        <taxon>Actinomycetes</taxon>
        <taxon>Jiangellales</taxon>
        <taxon>Jiangellaceae</taxon>
        <taxon>Phytoactinopolyspora</taxon>
    </lineage>
</organism>
<proteinExistence type="predicted"/>
<dbReference type="Gene3D" id="3.40.190.10">
    <property type="entry name" value="Periplasmic binding protein-like II"/>
    <property type="match status" value="2"/>
</dbReference>
<evidence type="ECO:0000313" key="2">
    <source>
        <dbReference type="Proteomes" id="UP000475214"/>
    </source>
</evidence>
<dbReference type="InterPro" id="IPR050490">
    <property type="entry name" value="Bact_solute-bd_prot1"/>
</dbReference>
<dbReference type="PANTHER" id="PTHR43649:SF12">
    <property type="entry name" value="DIACETYLCHITOBIOSE BINDING PROTEIN DASA"/>
    <property type="match status" value="1"/>
</dbReference>
<dbReference type="EMBL" id="JAAGOA010000021">
    <property type="protein sequence ID" value="NEE03338.1"/>
    <property type="molecule type" value="Genomic_DNA"/>
</dbReference>
<dbReference type="InterPro" id="IPR006059">
    <property type="entry name" value="SBP"/>
</dbReference>